<evidence type="ECO:0000256" key="2">
    <source>
        <dbReference type="ARBA" id="ARBA00001946"/>
    </source>
</evidence>
<feature type="binding site" evidence="9">
    <location>
        <position position="80"/>
    </location>
    <ligand>
        <name>Mg(2+)</name>
        <dbReference type="ChEBI" id="CHEBI:18420"/>
        <label>1</label>
        <note>catalytic</note>
    </ligand>
</feature>
<dbReference type="GO" id="GO:0007165">
    <property type="term" value="P:signal transduction"/>
    <property type="evidence" value="ECO:0007669"/>
    <property type="project" value="TreeGrafter"/>
</dbReference>
<feature type="binding site" evidence="9">
    <location>
        <position position="216"/>
    </location>
    <ligand>
        <name>Mg(2+)</name>
        <dbReference type="ChEBI" id="CHEBI:18420"/>
        <label>1</label>
        <note>catalytic</note>
    </ligand>
</feature>
<dbReference type="EMBL" id="BMKS01000003">
    <property type="protein sequence ID" value="GGG27826.1"/>
    <property type="molecule type" value="Genomic_DNA"/>
</dbReference>
<name>A0A8J2ZA03_9PROT</name>
<dbReference type="AlphaFoldDB" id="A0A8J2ZA03"/>
<dbReference type="InterPro" id="IPR000760">
    <property type="entry name" value="Inositol_monophosphatase-like"/>
</dbReference>
<dbReference type="InterPro" id="IPR033942">
    <property type="entry name" value="IMPase"/>
</dbReference>
<dbReference type="PROSITE" id="PS00629">
    <property type="entry name" value="IMP_1"/>
    <property type="match status" value="1"/>
</dbReference>
<sequence length="295" mass="31598">MQVLTTAVRKAGRRLLRDFGEVEQLQVSVKGPSDFVSQADLRAEETLRAELSRARPDFAFLMEESGEGGEAEWRWRWVVDPLDGTTNFLHGIPHWAVSVGVERRVGARGGAASEIVAGVVYSPVADEMFWAEQGKGAFLNERRLRVSARRDIREAVFATGIPFAGAPRKAEFSHTLARLMPQVAGIRRFGSAALDLAWVAAGRYDGYWELNLKPWDIAAGIVLVREAGGFVTDPEGGDPYANGNVVAGNPALQPRLREAVAEGIAAAAGRGGTVPAAASAGVREGAAEGDGRPRP</sequence>
<keyword evidence="6 9" id="KW-0479">Metal-binding</keyword>
<comment type="caution">
    <text evidence="12">The sequence shown here is derived from an EMBL/GenBank/DDBJ whole genome shotgun (WGS) entry which is preliminary data.</text>
</comment>
<dbReference type="EC" id="3.1.3.25" evidence="4 10"/>
<proteinExistence type="inferred from homology"/>
<dbReference type="SUPFAM" id="SSF56655">
    <property type="entry name" value="Carbohydrate phosphatase"/>
    <property type="match status" value="1"/>
</dbReference>
<comment type="cofactor">
    <cofactor evidence="2 9 10">
        <name>Mg(2+)</name>
        <dbReference type="ChEBI" id="CHEBI:18420"/>
    </cofactor>
</comment>
<comment type="similarity">
    <text evidence="3 10">Belongs to the inositol monophosphatase superfamily.</text>
</comment>
<feature type="binding site" evidence="9">
    <location>
        <position position="63"/>
    </location>
    <ligand>
        <name>Mg(2+)</name>
        <dbReference type="ChEBI" id="CHEBI:18420"/>
        <label>1</label>
        <note>catalytic</note>
    </ligand>
</feature>
<dbReference type="RefSeq" id="WP_188899350.1">
    <property type="nucleotide sequence ID" value="NZ_BMKS01000003.1"/>
</dbReference>
<reference evidence="12 13" key="1">
    <citation type="journal article" date="2014" name="Int. J. Syst. Evol. Microbiol.">
        <title>Complete genome sequence of Corynebacterium casei LMG S-19264T (=DSM 44701T), isolated from a smear-ripened cheese.</title>
        <authorList>
            <consortium name="US DOE Joint Genome Institute (JGI-PGF)"/>
            <person name="Walter F."/>
            <person name="Albersmeier A."/>
            <person name="Kalinowski J."/>
            <person name="Ruckert C."/>
        </authorList>
    </citation>
    <scope>NUCLEOTIDE SEQUENCE [LARGE SCALE GENOMIC DNA]</scope>
    <source>
        <strain evidence="12 13">CGMCC 1.16330</strain>
    </source>
</reference>
<feature type="region of interest" description="Disordered" evidence="11">
    <location>
        <begin position="270"/>
        <end position="295"/>
    </location>
</feature>
<dbReference type="Gene3D" id="3.40.190.80">
    <property type="match status" value="1"/>
</dbReference>
<feature type="compositionally biased region" description="Basic and acidic residues" evidence="11">
    <location>
        <begin position="285"/>
        <end position="295"/>
    </location>
</feature>
<dbReference type="GO" id="GO:0046872">
    <property type="term" value="F:metal ion binding"/>
    <property type="evidence" value="ECO:0007669"/>
    <property type="project" value="UniProtKB-KW"/>
</dbReference>
<dbReference type="PRINTS" id="PR00377">
    <property type="entry name" value="IMPHPHTASES"/>
</dbReference>
<evidence type="ECO:0000256" key="3">
    <source>
        <dbReference type="ARBA" id="ARBA00009759"/>
    </source>
</evidence>
<evidence type="ECO:0000256" key="8">
    <source>
        <dbReference type="ARBA" id="ARBA00022842"/>
    </source>
</evidence>
<keyword evidence="7 10" id="KW-0378">Hydrolase</keyword>
<evidence type="ECO:0000256" key="10">
    <source>
        <dbReference type="RuleBase" id="RU364068"/>
    </source>
</evidence>
<comment type="catalytic activity">
    <reaction evidence="1 10">
        <text>a myo-inositol phosphate + H2O = myo-inositol + phosphate</text>
        <dbReference type="Rhea" id="RHEA:24056"/>
        <dbReference type="ChEBI" id="CHEBI:15377"/>
        <dbReference type="ChEBI" id="CHEBI:17268"/>
        <dbReference type="ChEBI" id="CHEBI:43474"/>
        <dbReference type="ChEBI" id="CHEBI:84139"/>
        <dbReference type="EC" id="3.1.3.25"/>
    </reaction>
</comment>
<organism evidence="12 13">
    <name type="scientific">Caldovatus sediminis</name>
    <dbReference type="NCBI Taxonomy" id="2041189"/>
    <lineage>
        <taxon>Bacteria</taxon>
        <taxon>Pseudomonadati</taxon>
        <taxon>Pseudomonadota</taxon>
        <taxon>Alphaproteobacteria</taxon>
        <taxon>Acetobacterales</taxon>
        <taxon>Roseomonadaceae</taxon>
        <taxon>Caldovatus</taxon>
    </lineage>
</organism>
<feature type="binding site" evidence="9">
    <location>
        <position position="83"/>
    </location>
    <ligand>
        <name>Mg(2+)</name>
        <dbReference type="ChEBI" id="CHEBI:18420"/>
        <label>1</label>
        <note>catalytic</note>
    </ligand>
</feature>
<dbReference type="GO" id="GO:0008934">
    <property type="term" value="F:inositol monophosphate 1-phosphatase activity"/>
    <property type="evidence" value="ECO:0007669"/>
    <property type="project" value="InterPro"/>
</dbReference>
<dbReference type="GO" id="GO:0006020">
    <property type="term" value="P:inositol metabolic process"/>
    <property type="evidence" value="ECO:0007669"/>
    <property type="project" value="TreeGrafter"/>
</dbReference>
<dbReference type="InterPro" id="IPR022337">
    <property type="entry name" value="Inositol_monophosphatase_SuhB"/>
</dbReference>
<dbReference type="FunFam" id="3.30.540.10:FF:000003">
    <property type="entry name" value="Inositol-1-monophosphatase"/>
    <property type="match status" value="1"/>
</dbReference>
<evidence type="ECO:0000256" key="7">
    <source>
        <dbReference type="ARBA" id="ARBA00022801"/>
    </source>
</evidence>
<evidence type="ECO:0000256" key="11">
    <source>
        <dbReference type="SAM" id="MobiDB-lite"/>
    </source>
</evidence>
<dbReference type="PANTHER" id="PTHR20854:SF4">
    <property type="entry name" value="INOSITOL-1-MONOPHOSPHATASE-RELATED"/>
    <property type="match status" value="1"/>
</dbReference>
<feature type="binding site" evidence="9">
    <location>
        <position position="82"/>
    </location>
    <ligand>
        <name>Mg(2+)</name>
        <dbReference type="ChEBI" id="CHEBI:18420"/>
        <label>1</label>
        <note>catalytic</note>
    </ligand>
</feature>
<dbReference type="Gene3D" id="3.30.540.10">
    <property type="entry name" value="Fructose-1,6-Bisphosphatase, subunit A, domain 1"/>
    <property type="match status" value="1"/>
</dbReference>
<protein>
    <recommendedName>
        <fullName evidence="5 10">Inositol-1-monophosphatase</fullName>
        <ecNumber evidence="4 10">3.1.3.25</ecNumber>
    </recommendedName>
</protein>
<dbReference type="InterPro" id="IPR020583">
    <property type="entry name" value="Inositol_monoP_metal-BS"/>
</dbReference>
<evidence type="ECO:0000256" key="1">
    <source>
        <dbReference type="ARBA" id="ARBA00001033"/>
    </source>
</evidence>
<dbReference type="PRINTS" id="PR01959">
    <property type="entry name" value="SBIMPHPHTASE"/>
</dbReference>
<dbReference type="InterPro" id="IPR020550">
    <property type="entry name" value="Inositol_monophosphatase_CS"/>
</dbReference>
<dbReference type="GO" id="GO:0046854">
    <property type="term" value="P:phosphatidylinositol phosphate biosynthetic process"/>
    <property type="evidence" value="ECO:0007669"/>
    <property type="project" value="InterPro"/>
</dbReference>
<evidence type="ECO:0000256" key="9">
    <source>
        <dbReference type="PIRSR" id="PIRSR600760-2"/>
    </source>
</evidence>
<keyword evidence="13" id="KW-1185">Reference proteome</keyword>
<accession>A0A8J2ZA03</accession>
<keyword evidence="8 9" id="KW-0460">Magnesium</keyword>
<dbReference type="PANTHER" id="PTHR20854">
    <property type="entry name" value="INOSITOL MONOPHOSPHATASE"/>
    <property type="match status" value="1"/>
</dbReference>
<dbReference type="Pfam" id="PF00459">
    <property type="entry name" value="Inositol_P"/>
    <property type="match status" value="1"/>
</dbReference>
<dbReference type="Proteomes" id="UP000597507">
    <property type="component" value="Unassembled WGS sequence"/>
</dbReference>
<dbReference type="CDD" id="cd01639">
    <property type="entry name" value="IMPase"/>
    <property type="match status" value="1"/>
</dbReference>
<evidence type="ECO:0000256" key="4">
    <source>
        <dbReference type="ARBA" id="ARBA00013106"/>
    </source>
</evidence>
<evidence type="ECO:0000313" key="12">
    <source>
        <dbReference type="EMBL" id="GGG27826.1"/>
    </source>
</evidence>
<evidence type="ECO:0000256" key="6">
    <source>
        <dbReference type="ARBA" id="ARBA00022723"/>
    </source>
</evidence>
<gene>
    <name evidence="12" type="ORF">GCM10010964_14700</name>
</gene>
<evidence type="ECO:0000256" key="5">
    <source>
        <dbReference type="ARBA" id="ARBA00019784"/>
    </source>
</evidence>
<evidence type="ECO:0000313" key="13">
    <source>
        <dbReference type="Proteomes" id="UP000597507"/>
    </source>
</evidence>
<dbReference type="PROSITE" id="PS00630">
    <property type="entry name" value="IMP_2"/>
    <property type="match status" value="1"/>
</dbReference>